<reference evidence="4" key="1">
    <citation type="submission" date="2016-10" db="EMBL/GenBank/DDBJ databases">
        <authorList>
            <person name="Varghese N."/>
            <person name="Submissions S."/>
        </authorList>
    </citation>
    <scope>NUCLEOTIDE SEQUENCE [LARGE SCALE GENOMIC DNA]</scope>
    <source>
        <strain evidence="4">DSM 1565</strain>
    </source>
</reference>
<feature type="region of interest" description="Disordered" evidence="1">
    <location>
        <begin position="158"/>
        <end position="178"/>
    </location>
</feature>
<organism evidence="3 4">
    <name type="scientific">Hyphomicrobium facile</name>
    <dbReference type="NCBI Taxonomy" id="51670"/>
    <lineage>
        <taxon>Bacteria</taxon>
        <taxon>Pseudomonadati</taxon>
        <taxon>Pseudomonadota</taxon>
        <taxon>Alphaproteobacteria</taxon>
        <taxon>Hyphomicrobiales</taxon>
        <taxon>Hyphomicrobiaceae</taxon>
        <taxon>Hyphomicrobium</taxon>
    </lineage>
</organism>
<dbReference type="GO" id="GO:0003677">
    <property type="term" value="F:DNA binding"/>
    <property type="evidence" value="ECO:0007669"/>
    <property type="project" value="InterPro"/>
</dbReference>
<dbReference type="AlphaFoldDB" id="A0A1I7MTR5"/>
<keyword evidence="4" id="KW-1185">Reference proteome</keyword>
<dbReference type="InterPro" id="IPR006119">
    <property type="entry name" value="Resolv_N"/>
</dbReference>
<protein>
    <submittedName>
        <fullName evidence="3">Resolvase, N terminal domain</fullName>
    </submittedName>
</protein>
<evidence type="ECO:0000256" key="1">
    <source>
        <dbReference type="SAM" id="MobiDB-lite"/>
    </source>
</evidence>
<name>A0A1I7MTR5_9HYPH</name>
<dbReference type="SUPFAM" id="SSF53041">
    <property type="entry name" value="Resolvase-like"/>
    <property type="match status" value="1"/>
</dbReference>
<evidence type="ECO:0000313" key="4">
    <source>
        <dbReference type="Proteomes" id="UP000199423"/>
    </source>
</evidence>
<gene>
    <name evidence="3" type="ORF">SAMN04488557_0142</name>
</gene>
<feature type="domain" description="Resolvase/invertase-type recombinase catalytic" evidence="2">
    <location>
        <begin position="29"/>
        <end position="103"/>
    </location>
</feature>
<dbReference type="Proteomes" id="UP000199423">
    <property type="component" value="Unassembled WGS sequence"/>
</dbReference>
<dbReference type="InterPro" id="IPR036162">
    <property type="entry name" value="Resolvase-like_N_sf"/>
</dbReference>
<dbReference type="OrthoDB" id="9791494at2"/>
<evidence type="ECO:0000259" key="2">
    <source>
        <dbReference type="Pfam" id="PF00239"/>
    </source>
</evidence>
<evidence type="ECO:0000313" key="3">
    <source>
        <dbReference type="EMBL" id="SFV25799.1"/>
    </source>
</evidence>
<dbReference type="RefSeq" id="WP_092862838.1">
    <property type="nucleotide sequence ID" value="NZ_FPCH01000001.1"/>
</dbReference>
<dbReference type="GO" id="GO:0000150">
    <property type="term" value="F:DNA strand exchange activity"/>
    <property type="evidence" value="ECO:0007669"/>
    <property type="project" value="InterPro"/>
</dbReference>
<dbReference type="Gene3D" id="3.40.50.1390">
    <property type="entry name" value="Resolvase, N-terminal catalytic domain"/>
    <property type="match status" value="1"/>
</dbReference>
<proteinExistence type="predicted"/>
<sequence>MRRRRCWPSGESTSGIAWKRVTCSCASRHRKFTRELMAQELGVTLLISRGVRLLTASGDDLTASDDPTRKMMRQIAGAFAEYEKARLVSKLRHARDRLRETGVKVEGRKSHAEKRPEVVKEARRLRRAGFSYDKVAEMLAGKGHLNERGQRFNAKSVRAMMPKSERRARTPSVDIEPA</sequence>
<dbReference type="EMBL" id="FPCH01000001">
    <property type="protein sequence ID" value="SFV25799.1"/>
    <property type="molecule type" value="Genomic_DNA"/>
</dbReference>
<accession>A0A1I7MTR5</accession>
<dbReference type="Pfam" id="PF00239">
    <property type="entry name" value="Resolvase"/>
    <property type="match status" value="1"/>
</dbReference>